<sequence length="132" mass="15211">FEFLRGHPHRQTRHQLEYFEDDTFRRQSKAPGKMSPAEAGVSQWPPQVLPHSYLESGKLITCGSTDDLGQSYVTSGKHCETPEPFPLRPEVCVQKTGWDHCVARAMKFIHGDGRNVYPQEECLDKWKEIRVK</sequence>
<accession>A0A816RQA6</accession>
<feature type="region of interest" description="Disordered" evidence="1">
    <location>
        <begin position="22"/>
        <end position="43"/>
    </location>
</feature>
<organism evidence="2">
    <name type="scientific">Brassica napus</name>
    <name type="common">Rape</name>
    <dbReference type="NCBI Taxonomy" id="3708"/>
    <lineage>
        <taxon>Eukaryota</taxon>
        <taxon>Viridiplantae</taxon>
        <taxon>Streptophyta</taxon>
        <taxon>Embryophyta</taxon>
        <taxon>Tracheophyta</taxon>
        <taxon>Spermatophyta</taxon>
        <taxon>Magnoliopsida</taxon>
        <taxon>eudicotyledons</taxon>
        <taxon>Gunneridae</taxon>
        <taxon>Pentapetalae</taxon>
        <taxon>rosids</taxon>
        <taxon>malvids</taxon>
        <taxon>Brassicales</taxon>
        <taxon>Brassicaceae</taxon>
        <taxon>Brassiceae</taxon>
        <taxon>Brassica</taxon>
    </lineage>
</organism>
<reference evidence="2" key="1">
    <citation type="submission" date="2021-01" db="EMBL/GenBank/DDBJ databases">
        <authorList>
            <consortium name="Genoscope - CEA"/>
            <person name="William W."/>
        </authorList>
    </citation>
    <scope>NUCLEOTIDE SEQUENCE</scope>
</reference>
<protein>
    <submittedName>
        <fullName evidence="2">(rape) hypothetical protein</fullName>
    </submittedName>
</protein>
<evidence type="ECO:0000313" key="2">
    <source>
        <dbReference type="EMBL" id="CAF2076165.1"/>
    </source>
</evidence>
<dbReference type="EMBL" id="HG994365">
    <property type="protein sequence ID" value="CAF2076165.1"/>
    <property type="molecule type" value="Genomic_DNA"/>
</dbReference>
<feature type="non-terminal residue" evidence="2">
    <location>
        <position position="1"/>
    </location>
</feature>
<dbReference type="AlphaFoldDB" id="A0A816RQA6"/>
<gene>
    <name evidence="2" type="ORF">DARMORV10_C01P38850.1</name>
</gene>
<proteinExistence type="predicted"/>
<evidence type="ECO:0000256" key="1">
    <source>
        <dbReference type="SAM" id="MobiDB-lite"/>
    </source>
</evidence>
<name>A0A816RQA6_BRANA</name>
<dbReference type="Proteomes" id="UP001295469">
    <property type="component" value="Chromosome C01"/>
</dbReference>